<keyword evidence="3" id="KW-0946">Virion</keyword>
<reference evidence="4" key="1">
    <citation type="submission" date="2019-05" db="EMBL/GenBank/DDBJ databases">
        <title>Metatranscriptomic reconstruction reveals RNA viruses with the potential to shape carbon cycling in soil.</title>
        <authorList>
            <person name="Starr E.P."/>
            <person name="Nuccio E."/>
            <person name="Pett-Ridge J."/>
            <person name="Banfield J.F."/>
            <person name="Firestone M.K."/>
        </authorList>
    </citation>
    <scope>NUCLEOTIDE SEQUENCE</scope>
    <source>
        <strain evidence="4">H2_Bulk_Litter_11_614</strain>
    </source>
</reference>
<dbReference type="GO" id="GO:0019028">
    <property type="term" value="C:viral capsid"/>
    <property type="evidence" value="ECO:0007669"/>
    <property type="project" value="UniProtKB-KW"/>
</dbReference>
<evidence type="ECO:0000313" key="4">
    <source>
        <dbReference type="EMBL" id="QDH91396.1"/>
    </source>
</evidence>
<comment type="subcellular location">
    <subcellularLocation>
        <location evidence="1">Virion</location>
    </subcellularLocation>
</comment>
<sequence>MPNMADIVVKKADGSTDITFTQVVAAAGDKSPAVWRSNSVGSAAGFHPELRCSSRQNGTNTARVVDLSYSYPSLVTSTDTGTTSVSKRFNVTLSASLPLEMPQTDIDEAAAQLTNLIDSTLIVSVLKAGYAPV</sequence>
<gene>
    <name evidence="4" type="ORF">H2BulkLitter11614_000003</name>
</gene>
<evidence type="ECO:0000256" key="1">
    <source>
        <dbReference type="ARBA" id="ARBA00004328"/>
    </source>
</evidence>
<protein>
    <submittedName>
        <fullName evidence="4">Uncharacterized protein</fullName>
    </submittedName>
</protein>
<keyword evidence="2" id="KW-0167">Capsid protein</keyword>
<name>A0A514DCQ9_9VIRU</name>
<dbReference type="EMBL" id="MN036206">
    <property type="protein sequence ID" value="QDH91396.1"/>
    <property type="molecule type" value="Genomic_RNA"/>
</dbReference>
<dbReference type="Gene3D" id="3.30.380.10">
    <property type="entry name" value="MS2 Viral Coat Protein"/>
    <property type="match status" value="1"/>
</dbReference>
<evidence type="ECO:0000256" key="3">
    <source>
        <dbReference type="ARBA" id="ARBA00022844"/>
    </source>
</evidence>
<proteinExistence type="predicted"/>
<dbReference type="InterPro" id="IPR015954">
    <property type="entry name" value="Phage_RNA-type_capsid"/>
</dbReference>
<evidence type="ECO:0000256" key="2">
    <source>
        <dbReference type="ARBA" id="ARBA00022561"/>
    </source>
</evidence>
<organism evidence="4">
    <name type="scientific">Leviviridae sp</name>
    <dbReference type="NCBI Taxonomy" id="2027243"/>
    <lineage>
        <taxon>Viruses</taxon>
        <taxon>Riboviria</taxon>
        <taxon>Orthornavirae</taxon>
        <taxon>Lenarviricota</taxon>
        <taxon>Leviviricetes</taxon>
        <taxon>Norzivirales</taxon>
        <taxon>Fiersviridae</taxon>
    </lineage>
</organism>
<accession>A0A514DCQ9</accession>